<gene>
    <name evidence="1" type="ORF">GCU56_19065</name>
</gene>
<dbReference type="SUPFAM" id="SSF55781">
    <property type="entry name" value="GAF domain-like"/>
    <property type="match status" value="1"/>
</dbReference>
<proteinExistence type="predicted"/>
<dbReference type="Proteomes" id="UP000470246">
    <property type="component" value="Unassembled WGS sequence"/>
</dbReference>
<comment type="caution">
    <text evidence="1">The sequence shown here is derived from an EMBL/GenBank/DDBJ whole genome shotgun (WGS) entry which is preliminary data.</text>
</comment>
<sequence>MTIAERFTAALGYDSDHAAGPELLPVRLSRACAQTLRVDGAGLSVLDRTGRRIPLGASSAEASTAERLQFTAGSGPCETAQEKREPVFAVFEDLDRRWPTFAGLLAEQTPYRAVVALPLGETLAGRGALDLFFVDESTVTDLDVFEAVAVGDLVTSALSEAAVWSPWSEHGGPAWLHGPAAQRRAAVWEAIGRLTMALEDDAPAALDLLRAAAWSADRSVDDLAEDVVAGRLDPATLRAGRDDS</sequence>
<protein>
    <submittedName>
        <fullName evidence="1">GAF domain-containing protein</fullName>
    </submittedName>
</protein>
<dbReference type="RefSeq" id="WP_163483324.1">
    <property type="nucleotide sequence ID" value="NZ_JAAGWF010000022.1"/>
</dbReference>
<dbReference type="Gene3D" id="3.30.450.40">
    <property type="match status" value="1"/>
</dbReference>
<keyword evidence="2" id="KW-1185">Reference proteome</keyword>
<evidence type="ECO:0000313" key="1">
    <source>
        <dbReference type="EMBL" id="NEK59961.1"/>
    </source>
</evidence>
<accession>A0A7K3W5D0</accession>
<evidence type="ECO:0000313" key="2">
    <source>
        <dbReference type="Proteomes" id="UP000470246"/>
    </source>
</evidence>
<reference evidence="1 2" key="1">
    <citation type="submission" date="2020-02" db="EMBL/GenBank/DDBJ databases">
        <title>Geodermatophilus sabuli CPCC 205279 I12A-02694.</title>
        <authorList>
            <person name="Jiang Z."/>
        </authorList>
    </citation>
    <scope>NUCLEOTIDE SEQUENCE [LARGE SCALE GENOMIC DNA]</scope>
    <source>
        <strain evidence="1 2">I12A-02694</strain>
    </source>
</reference>
<dbReference type="AlphaFoldDB" id="A0A7K3W5D0"/>
<name>A0A7K3W5D0_9ACTN</name>
<dbReference type="InterPro" id="IPR029016">
    <property type="entry name" value="GAF-like_dom_sf"/>
</dbReference>
<dbReference type="EMBL" id="JAAGWF010000022">
    <property type="protein sequence ID" value="NEK59961.1"/>
    <property type="molecule type" value="Genomic_DNA"/>
</dbReference>
<organism evidence="1 2">
    <name type="scientific">Geodermatophilus sabuli</name>
    <dbReference type="NCBI Taxonomy" id="1564158"/>
    <lineage>
        <taxon>Bacteria</taxon>
        <taxon>Bacillati</taxon>
        <taxon>Actinomycetota</taxon>
        <taxon>Actinomycetes</taxon>
        <taxon>Geodermatophilales</taxon>
        <taxon>Geodermatophilaceae</taxon>
        <taxon>Geodermatophilus</taxon>
    </lineage>
</organism>